<dbReference type="SMART" id="SM00936">
    <property type="entry name" value="PBP5_C"/>
    <property type="match status" value="1"/>
</dbReference>
<dbReference type="Pfam" id="PF07943">
    <property type="entry name" value="PBP5_C"/>
    <property type="match status" value="1"/>
</dbReference>
<evidence type="ECO:0000313" key="21">
    <source>
        <dbReference type="Proteomes" id="UP000276301"/>
    </source>
</evidence>
<accession>A0A498CY69</accession>
<evidence type="ECO:0000256" key="13">
    <source>
        <dbReference type="PIRSR" id="PIRSR618044-1"/>
    </source>
</evidence>
<gene>
    <name evidence="20" type="ORF">D4A47_11580</name>
</gene>
<evidence type="ECO:0000256" key="8">
    <source>
        <dbReference type="ARBA" id="ARBA00022801"/>
    </source>
</evidence>
<evidence type="ECO:0000256" key="5">
    <source>
        <dbReference type="ARBA" id="ARBA00022645"/>
    </source>
</evidence>
<keyword evidence="10" id="KW-0573">Peptidoglycan synthesis</keyword>
<sequence>MKRWCAFLLAMTIACTMLATPLLAAPKDDGASAGSSEASSGNSSSEPDSSGSPDGASGGAGSASSDASLSPYVPPDEELYQSQGIYLLNVDSGEPVYNRNEMERIQPASLTKIMTALVVLESDHDLDNETTELKTYIQNYLYNLQAGDGGIYQGVQFTLRDLLYGSLTQSVNAAAMMLADYVGNGSIEDFCVMMNQKAKEIGAKNTHFSNPTGLYIEGEENYTTAYDMALIAQYAMQNEEYMEMANTRVYTAYPTGGPESGITWISTNKMINAADTDGYYYEGLRGIKTGTLPEPGQGVVNFVSTATRDGYTYLAVCLGAPYRSPDGEIYANNLAFRDTARLYDWAFDSFRVKTLMSVGEEVAGVNVRLSWDTDYIKLFAADKFATLVPKDVTGSDIEPQVEIYKAIERPVKGQKGKTELFIDAPVEKGQEVGRVKLMLMGEEVGSVPLVAGETVEASVALVYLEKVKAFFGNFIFKFILIFVIIVIVLYIALMIVRNHNKRRYQAKRRRPPQQKR</sequence>
<comment type="caution">
    <text evidence="20">The sequence shown here is derived from an EMBL/GenBank/DDBJ whole genome shotgun (WGS) entry which is preliminary data.</text>
</comment>
<name>A0A498CY69_9FIRM</name>
<dbReference type="InterPro" id="IPR018044">
    <property type="entry name" value="Peptidase_S11"/>
</dbReference>
<dbReference type="InterPro" id="IPR012907">
    <property type="entry name" value="Peptidase_S11_C"/>
</dbReference>
<dbReference type="GO" id="GO:0008360">
    <property type="term" value="P:regulation of cell shape"/>
    <property type="evidence" value="ECO:0007669"/>
    <property type="project" value="UniProtKB-KW"/>
</dbReference>
<evidence type="ECO:0000256" key="6">
    <source>
        <dbReference type="ARBA" id="ARBA00022670"/>
    </source>
</evidence>
<feature type="binding site" evidence="14">
    <location>
        <position position="288"/>
    </location>
    <ligand>
        <name>substrate</name>
    </ligand>
</feature>
<evidence type="ECO:0000256" key="12">
    <source>
        <dbReference type="ARBA" id="ARBA00034000"/>
    </source>
</evidence>
<evidence type="ECO:0000256" key="10">
    <source>
        <dbReference type="ARBA" id="ARBA00022984"/>
    </source>
</evidence>
<keyword evidence="11" id="KW-0961">Cell wall biogenesis/degradation</keyword>
<dbReference type="EMBL" id="RCHT01000028">
    <property type="protein sequence ID" value="RLL08730.1"/>
    <property type="molecule type" value="Genomic_DNA"/>
</dbReference>
<dbReference type="Pfam" id="PF00768">
    <property type="entry name" value="Peptidase_S11"/>
    <property type="match status" value="1"/>
</dbReference>
<keyword evidence="17" id="KW-1133">Transmembrane helix</keyword>
<dbReference type="EC" id="3.4.16.4" evidence="4"/>
<feature type="active site" description="Acyl-ester intermediate" evidence="13">
    <location>
        <position position="109"/>
    </location>
</feature>
<evidence type="ECO:0000256" key="17">
    <source>
        <dbReference type="SAM" id="Phobius"/>
    </source>
</evidence>
<comment type="function">
    <text evidence="1">Removes C-terminal D-alanyl residues from sugar-peptide cell wall precursors.</text>
</comment>
<feature type="active site" description="Proton acceptor" evidence="13">
    <location>
        <position position="112"/>
    </location>
</feature>
<evidence type="ECO:0000259" key="19">
    <source>
        <dbReference type="SMART" id="SM00936"/>
    </source>
</evidence>
<feature type="domain" description="Peptidase S11 D-Ala-D-Ala carboxypeptidase A C-terminal" evidence="19">
    <location>
        <begin position="350"/>
        <end position="457"/>
    </location>
</feature>
<dbReference type="SUPFAM" id="SSF69189">
    <property type="entry name" value="Penicillin-binding protein associated domain"/>
    <property type="match status" value="1"/>
</dbReference>
<dbReference type="InterPro" id="IPR001967">
    <property type="entry name" value="Peptidase_S11_N"/>
</dbReference>
<feature type="compositionally biased region" description="Low complexity" evidence="16">
    <location>
        <begin position="31"/>
        <end position="55"/>
    </location>
</feature>
<evidence type="ECO:0000256" key="11">
    <source>
        <dbReference type="ARBA" id="ARBA00023316"/>
    </source>
</evidence>
<evidence type="ECO:0000256" key="9">
    <source>
        <dbReference type="ARBA" id="ARBA00022960"/>
    </source>
</evidence>
<evidence type="ECO:0000256" key="4">
    <source>
        <dbReference type="ARBA" id="ARBA00012448"/>
    </source>
</evidence>
<dbReference type="PROSITE" id="PS51257">
    <property type="entry name" value="PROKAR_LIPOPROTEIN"/>
    <property type="match status" value="1"/>
</dbReference>
<keyword evidence="5 20" id="KW-0121">Carboxypeptidase</keyword>
<dbReference type="GO" id="GO:0009002">
    <property type="term" value="F:serine-type D-Ala-D-Ala carboxypeptidase activity"/>
    <property type="evidence" value="ECO:0007669"/>
    <property type="project" value="UniProtKB-EC"/>
</dbReference>
<protein>
    <recommendedName>
        <fullName evidence="4">serine-type D-Ala-D-Ala carboxypeptidase</fullName>
        <ecNumber evidence="4">3.4.16.4</ecNumber>
    </recommendedName>
</protein>
<dbReference type="GO" id="GO:0009252">
    <property type="term" value="P:peptidoglycan biosynthetic process"/>
    <property type="evidence" value="ECO:0007669"/>
    <property type="project" value="UniProtKB-UniPathway"/>
</dbReference>
<keyword evidence="21" id="KW-1185">Reference proteome</keyword>
<keyword evidence="7 18" id="KW-0732">Signal</keyword>
<feature type="active site" evidence="13">
    <location>
        <position position="170"/>
    </location>
</feature>
<feature type="region of interest" description="Disordered" evidence="16">
    <location>
        <begin position="26"/>
        <end position="74"/>
    </location>
</feature>
<keyword evidence="17" id="KW-0812">Transmembrane</keyword>
<evidence type="ECO:0000256" key="18">
    <source>
        <dbReference type="SAM" id="SignalP"/>
    </source>
</evidence>
<dbReference type="GO" id="GO:0006508">
    <property type="term" value="P:proteolysis"/>
    <property type="evidence" value="ECO:0007669"/>
    <property type="project" value="UniProtKB-KW"/>
</dbReference>
<dbReference type="PANTHER" id="PTHR21581">
    <property type="entry name" value="D-ALANYL-D-ALANINE CARBOXYPEPTIDASE"/>
    <property type="match status" value="1"/>
</dbReference>
<comment type="pathway">
    <text evidence="2">Cell wall biogenesis; peptidoglycan biosynthesis.</text>
</comment>
<evidence type="ECO:0000256" key="1">
    <source>
        <dbReference type="ARBA" id="ARBA00003217"/>
    </source>
</evidence>
<evidence type="ECO:0000256" key="3">
    <source>
        <dbReference type="ARBA" id="ARBA00007164"/>
    </source>
</evidence>
<dbReference type="Gene3D" id="3.40.710.10">
    <property type="entry name" value="DD-peptidase/beta-lactamase superfamily"/>
    <property type="match status" value="1"/>
</dbReference>
<keyword evidence="9" id="KW-0133">Cell shape</keyword>
<dbReference type="Proteomes" id="UP000276301">
    <property type="component" value="Unassembled WGS sequence"/>
</dbReference>
<comment type="catalytic activity">
    <reaction evidence="12">
        <text>Preferential cleavage: (Ac)2-L-Lys-D-Ala-|-D-Ala. Also transpeptidation of peptidyl-alanyl moieties that are N-acyl substituents of D-alanine.</text>
        <dbReference type="EC" id="3.4.16.4"/>
    </reaction>
</comment>
<reference evidence="20 21" key="1">
    <citation type="submission" date="2018-10" db="EMBL/GenBank/DDBJ databases">
        <title>Anaerotruncus faecis sp. nov., isolated from human feces.</title>
        <authorList>
            <person name="Wang Y.-J."/>
        </authorList>
    </citation>
    <scope>NUCLEOTIDE SEQUENCE [LARGE SCALE GENOMIC DNA]</scope>
    <source>
        <strain evidence="20 21">22A2-44</strain>
    </source>
</reference>
<dbReference type="GO" id="GO:0071555">
    <property type="term" value="P:cell wall organization"/>
    <property type="evidence" value="ECO:0007669"/>
    <property type="project" value="UniProtKB-KW"/>
</dbReference>
<feature type="transmembrane region" description="Helical" evidence="17">
    <location>
        <begin position="474"/>
        <end position="496"/>
    </location>
</feature>
<dbReference type="AlphaFoldDB" id="A0A498CY69"/>
<comment type="similarity">
    <text evidence="3 15">Belongs to the peptidase S11 family.</text>
</comment>
<dbReference type="InterPro" id="IPR012338">
    <property type="entry name" value="Beta-lactam/transpept-like"/>
</dbReference>
<evidence type="ECO:0000256" key="14">
    <source>
        <dbReference type="PIRSR" id="PIRSR618044-2"/>
    </source>
</evidence>
<evidence type="ECO:0000256" key="15">
    <source>
        <dbReference type="RuleBase" id="RU004016"/>
    </source>
</evidence>
<dbReference type="UniPathway" id="UPA00219"/>
<dbReference type="PANTHER" id="PTHR21581:SF6">
    <property type="entry name" value="TRAFFICKING PROTEIN PARTICLE COMPLEX SUBUNIT 12"/>
    <property type="match status" value="1"/>
</dbReference>
<dbReference type="SUPFAM" id="SSF56601">
    <property type="entry name" value="beta-lactamase/transpeptidase-like"/>
    <property type="match status" value="1"/>
</dbReference>
<feature type="chain" id="PRO_5019732441" description="serine-type D-Ala-D-Ala carboxypeptidase" evidence="18">
    <location>
        <begin position="25"/>
        <end position="516"/>
    </location>
</feature>
<evidence type="ECO:0000256" key="7">
    <source>
        <dbReference type="ARBA" id="ARBA00022729"/>
    </source>
</evidence>
<dbReference type="Gene3D" id="2.60.410.10">
    <property type="entry name" value="D-Ala-D-Ala carboxypeptidase, C-terminal domain"/>
    <property type="match status" value="1"/>
</dbReference>
<organism evidence="20 21">
    <name type="scientific">Anaerotruncus massiliensis</name>
    <name type="common">ex Liu et al. 2021</name>
    <dbReference type="NCBI Taxonomy" id="2321404"/>
    <lineage>
        <taxon>Bacteria</taxon>
        <taxon>Bacillati</taxon>
        <taxon>Bacillota</taxon>
        <taxon>Clostridia</taxon>
        <taxon>Eubacteriales</taxon>
        <taxon>Oscillospiraceae</taxon>
        <taxon>Anaerotruncus</taxon>
    </lineage>
</organism>
<evidence type="ECO:0000256" key="16">
    <source>
        <dbReference type="SAM" id="MobiDB-lite"/>
    </source>
</evidence>
<keyword evidence="6" id="KW-0645">Protease</keyword>
<keyword evidence="17" id="KW-0472">Membrane</keyword>
<dbReference type="InterPro" id="IPR015956">
    <property type="entry name" value="Peniciliin-bd_prot_C_sf"/>
</dbReference>
<evidence type="ECO:0000256" key="2">
    <source>
        <dbReference type="ARBA" id="ARBA00004752"/>
    </source>
</evidence>
<dbReference type="PRINTS" id="PR00725">
    <property type="entry name" value="DADACBPTASE1"/>
</dbReference>
<keyword evidence="8" id="KW-0378">Hydrolase</keyword>
<dbReference type="InterPro" id="IPR037167">
    <property type="entry name" value="Peptidase_S11_C_sf"/>
</dbReference>
<proteinExistence type="inferred from homology"/>
<evidence type="ECO:0000313" key="20">
    <source>
        <dbReference type="EMBL" id="RLL08730.1"/>
    </source>
</evidence>
<feature type="signal peptide" evidence="18">
    <location>
        <begin position="1"/>
        <end position="24"/>
    </location>
</feature>